<comment type="similarity">
    <text evidence="2 4">Belongs to the perilipin family.</text>
</comment>
<evidence type="ECO:0000256" key="3">
    <source>
        <dbReference type="ARBA" id="ARBA00022677"/>
    </source>
</evidence>
<accession>A0A974DYK2</accession>
<dbReference type="PANTHER" id="PTHR14024">
    <property type="entry name" value="PERILIPIN"/>
    <property type="match status" value="1"/>
</dbReference>
<dbReference type="GO" id="GO:0010890">
    <property type="term" value="P:positive regulation of triglyceride storage"/>
    <property type="evidence" value="ECO:0007669"/>
    <property type="project" value="TreeGrafter"/>
</dbReference>
<dbReference type="Gene3D" id="1.20.120.340">
    <property type="entry name" value="Flagellar protein FliS"/>
    <property type="match status" value="1"/>
</dbReference>
<dbReference type="GO" id="GO:0005829">
    <property type="term" value="C:cytosol"/>
    <property type="evidence" value="ECO:0007669"/>
    <property type="project" value="TreeGrafter"/>
</dbReference>
<dbReference type="OMA" id="VMFRGIT"/>
<keyword evidence="3" id="KW-0551">Lipid droplet</keyword>
<dbReference type="Proteomes" id="UP000694892">
    <property type="component" value="Chromosome 1L"/>
</dbReference>
<dbReference type="GO" id="GO:0019915">
    <property type="term" value="P:lipid storage"/>
    <property type="evidence" value="ECO:0007669"/>
    <property type="project" value="TreeGrafter"/>
</dbReference>
<protein>
    <recommendedName>
        <fullName evidence="4">Perilipin</fullName>
    </recommendedName>
</protein>
<dbReference type="GO" id="GO:0005811">
    <property type="term" value="C:lipid droplet"/>
    <property type="evidence" value="ECO:0007669"/>
    <property type="project" value="UniProtKB-SubCell"/>
</dbReference>
<evidence type="ECO:0000256" key="4">
    <source>
        <dbReference type="PIRNR" id="PIRNR036881"/>
    </source>
</evidence>
<evidence type="ECO:0000256" key="2">
    <source>
        <dbReference type="ARBA" id="ARBA00006311"/>
    </source>
</evidence>
<dbReference type="AlphaFoldDB" id="A0A974DYK2"/>
<evidence type="ECO:0000256" key="1">
    <source>
        <dbReference type="ARBA" id="ARBA00004502"/>
    </source>
</evidence>
<name>A0A974DYK2_XENLA</name>
<sequence length="452" mass="49514">MPLSRGKKGGAEFTEREKTSVKLCVTMSENGAAPIADEVPEQQNAVSRVTNLPLVSSACSVVGAVYSSTKESHPYIRSVCDVAEKGAKTLTEAAMSGAQPLVTRLEPQIASSNELVCRGLDKLESTLPILQQPTEKVVSDTKDLVTGACDAVTNTVTGARDTVTGAVSGVMGLAYGAMQGSVDMTRAAVSLVMGTRMGQLVTSSVDTVLGKSEDLVDHYLPMTDEELAQLASSVEGFEVTPLQDQRNQQSYFVRLGSLSTRLRHRAYQHSLGKVRSARNNTQELLTQLHQTIDMMDSVKRSVHGGQEKLHQLWLEWNTKQPNTRLNDGEERSQFELLEYRTFTMMQSLTAQLQTTCLSLVAGAQGLPSHIEERMQHLRQNAQDLHSSFSNIFSFGDLSAGILTQSREQVTKVRVHVDELFSYVVTNTPLTWLVGPFAPQLVESPEEQPETQE</sequence>
<gene>
    <name evidence="5" type="ORF">XELAEV_18006105mg</name>
</gene>
<dbReference type="SUPFAM" id="SSF109775">
    <property type="entry name" value="Mannose-6-phosphate receptor binding protein 1 (Tip47), C-terminal domain"/>
    <property type="match status" value="1"/>
</dbReference>
<comment type="subcellular location">
    <subcellularLocation>
        <location evidence="1">Lipid droplet</location>
    </subcellularLocation>
</comment>
<evidence type="ECO:0000313" key="5">
    <source>
        <dbReference type="EMBL" id="OCU00334.1"/>
    </source>
</evidence>
<dbReference type="Pfam" id="PF03036">
    <property type="entry name" value="Perilipin"/>
    <property type="match status" value="1"/>
</dbReference>
<dbReference type="Gene3D" id="3.30.720.170">
    <property type="entry name" value="Perilipin, alpha-beta domain"/>
    <property type="match status" value="1"/>
</dbReference>
<dbReference type="PANTHER" id="PTHR14024:SF11">
    <property type="entry name" value="PERILIPIN-3"/>
    <property type="match status" value="1"/>
</dbReference>
<dbReference type="PIRSF" id="PIRSF036881">
    <property type="entry name" value="PAT"/>
    <property type="match status" value="1"/>
</dbReference>
<dbReference type="InterPro" id="IPR004279">
    <property type="entry name" value="Perilipin"/>
</dbReference>
<proteinExistence type="inferred from homology"/>
<dbReference type="EMBL" id="CM004466">
    <property type="protein sequence ID" value="OCU00334.1"/>
    <property type="molecule type" value="Genomic_DNA"/>
</dbReference>
<evidence type="ECO:0000313" key="6">
    <source>
        <dbReference type="Proteomes" id="UP000694892"/>
    </source>
</evidence>
<reference evidence="6" key="1">
    <citation type="journal article" date="2016" name="Nature">
        <title>Genome evolution in the allotetraploid frog Xenopus laevis.</title>
        <authorList>
            <person name="Session A.M."/>
            <person name="Uno Y."/>
            <person name="Kwon T."/>
            <person name="Chapman J.A."/>
            <person name="Toyoda A."/>
            <person name="Takahashi S."/>
            <person name="Fukui A."/>
            <person name="Hikosaka A."/>
            <person name="Suzuki A."/>
            <person name="Kondo M."/>
            <person name="van Heeringen S.J."/>
            <person name="Quigley I."/>
            <person name="Heinz S."/>
            <person name="Ogino H."/>
            <person name="Ochi H."/>
            <person name="Hellsten U."/>
            <person name="Lyons J.B."/>
            <person name="Simakov O."/>
            <person name="Putnam N."/>
            <person name="Stites J."/>
            <person name="Kuroki Y."/>
            <person name="Tanaka T."/>
            <person name="Michiue T."/>
            <person name="Watanabe M."/>
            <person name="Bogdanovic O."/>
            <person name="Lister R."/>
            <person name="Georgiou G."/>
            <person name="Paranjpe S.S."/>
            <person name="van Kruijsbergen I."/>
            <person name="Shu S."/>
            <person name="Carlson J."/>
            <person name="Kinoshita T."/>
            <person name="Ohta Y."/>
            <person name="Mawaribuchi S."/>
            <person name="Jenkins J."/>
            <person name="Grimwood J."/>
            <person name="Schmutz J."/>
            <person name="Mitros T."/>
            <person name="Mozaffari S.V."/>
            <person name="Suzuki Y."/>
            <person name="Haramoto Y."/>
            <person name="Yamamoto T.S."/>
            <person name="Takagi C."/>
            <person name="Heald R."/>
            <person name="Miller K."/>
            <person name="Haudenschild C."/>
            <person name="Kitzman J."/>
            <person name="Nakayama T."/>
            <person name="Izutsu Y."/>
            <person name="Robert J."/>
            <person name="Fortriede J."/>
            <person name="Burns K."/>
            <person name="Lotay V."/>
            <person name="Karimi K."/>
            <person name="Yasuoka Y."/>
            <person name="Dichmann D.S."/>
            <person name="Flajnik M.F."/>
            <person name="Houston D.W."/>
            <person name="Shendure J."/>
            <person name="DuPasquier L."/>
            <person name="Vize P.D."/>
            <person name="Zorn A.M."/>
            <person name="Ito M."/>
            <person name="Marcotte E.M."/>
            <person name="Wallingford J.B."/>
            <person name="Ito Y."/>
            <person name="Asashima M."/>
            <person name="Ueno N."/>
            <person name="Matsuda Y."/>
            <person name="Veenstra G.J."/>
            <person name="Fujiyama A."/>
            <person name="Harland R.M."/>
            <person name="Taira M."/>
            <person name="Rokhsar D.S."/>
        </authorList>
    </citation>
    <scope>NUCLEOTIDE SEQUENCE [LARGE SCALE GENOMIC DNA]</scope>
    <source>
        <strain evidence="6">J</strain>
    </source>
</reference>
<organism evidence="5 6">
    <name type="scientific">Xenopus laevis</name>
    <name type="common">African clawed frog</name>
    <dbReference type="NCBI Taxonomy" id="8355"/>
    <lineage>
        <taxon>Eukaryota</taxon>
        <taxon>Metazoa</taxon>
        <taxon>Chordata</taxon>
        <taxon>Craniata</taxon>
        <taxon>Vertebrata</taxon>
        <taxon>Euteleostomi</taxon>
        <taxon>Amphibia</taxon>
        <taxon>Batrachia</taxon>
        <taxon>Anura</taxon>
        <taxon>Pipoidea</taxon>
        <taxon>Pipidae</taxon>
        <taxon>Xenopodinae</taxon>
        <taxon>Xenopus</taxon>
        <taxon>Xenopus</taxon>
    </lineage>
</organism>